<keyword evidence="1" id="KW-0472">Membrane</keyword>
<sequence length="227" mass="24045">MNARPHLVWDWNGTLLDDVGLLVAAVNAALAAVGAAPVSVAEHRIRYRRPIRAYYEGRLGRGLTDDEFGLMRATFDDAYEAGVAGCPLAPDAAACLGSWPGGQSLLSLAEHPHLIQEVTWRGLLGSFRLVEGRPVGSRAGKAELLARHLDTLRLTGSPVVLIGDSDDDHAAAQEAGVGCVLYAHGYIDRARLERTGAPVAETLAGAVALATAAGRTKTSVRERKAHQ</sequence>
<dbReference type="InterPro" id="IPR023214">
    <property type="entry name" value="HAD_sf"/>
</dbReference>
<dbReference type="SUPFAM" id="SSF56784">
    <property type="entry name" value="HAD-like"/>
    <property type="match status" value="1"/>
</dbReference>
<dbReference type="PANTHER" id="PTHR43434">
    <property type="entry name" value="PHOSPHOGLYCOLATE PHOSPHATASE"/>
    <property type="match status" value="1"/>
</dbReference>
<feature type="transmembrane region" description="Helical" evidence="1">
    <location>
        <begin position="20"/>
        <end position="41"/>
    </location>
</feature>
<gene>
    <name evidence="2" type="ORF">Cch02nite_37520</name>
</gene>
<keyword evidence="1" id="KW-1133">Transmembrane helix</keyword>
<dbReference type="InterPro" id="IPR036412">
    <property type="entry name" value="HAD-like_sf"/>
</dbReference>
<accession>A0A8J3K098</accession>
<dbReference type="InterPro" id="IPR050155">
    <property type="entry name" value="HAD-like_hydrolase_sf"/>
</dbReference>
<dbReference type="GO" id="GO:0006281">
    <property type="term" value="P:DNA repair"/>
    <property type="evidence" value="ECO:0007669"/>
    <property type="project" value="TreeGrafter"/>
</dbReference>
<evidence type="ECO:0000313" key="2">
    <source>
        <dbReference type="EMBL" id="GIF90308.1"/>
    </source>
</evidence>
<dbReference type="PANTHER" id="PTHR43434:SF1">
    <property type="entry name" value="PHOSPHOGLYCOLATE PHOSPHATASE"/>
    <property type="match status" value="1"/>
</dbReference>
<dbReference type="Gene3D" id="3.40.50.1000">
    <property type="entry name" value="HAD superfamily/HAD-like"/>
    <property type="match status" value="1"/>
</dbReference>
<dbReference type="EMBL" id="BONG01000022">
    <property type="protein sequence ID" value="GIF90308.1"/>
    <property type="molecule type" value="Genomic_DNA"/>
</dbReference>
<dbReference type="AlphaFoldDB" id="A0A8J3K098"/>
<comment type="caution">
    <text evidence="2">The sequence shown here is derived from an EMBL/GenBank/DDBJ whole genome shotgun (WGS) entry which is preliminary data.</text>
</comment>
<dbReference type="Pfam" id="PF13242">
    <property type="entry name" value="Hydrolase_like"/>
    <property type="match status" value="1"/>
</dbReference>
<dbReference type="GO" id="GO:0008967">
    <property type="term" value="F:phosphoglycolate phosphatase activity"/>
    <property type="evidence" value="ECO:0007669"/>
    <property type="project" value="TreeGrafter"/>
</dbReference>
<dbReference type="InterPro" id="IPR023198">
    <property type="entry name" value="PGP-like_dom2"/>
</dbReference>
<dbReference type="RefSeq" id="WP_239120634.1">
    <property type="nucleotide sequence ID" value="NZ_BAAALB010000028.1"/>
</dbReference>
<keyword evidence="3" id="KW-1185">Reference proteome</keyword>
<reference evidence="2 3" key="1">
    <citation type="submission" date="2021-01" db="EMBL/GenBank/DDBJ databases">
        <title>Whole genome shotgun sequence of Catellatospora chokoriensis NBRC 107358.</title>
        <authorList>
            <person name="Komaki H."/>
            <person name="Tamura T."/>
        </authorList>
    </citation>
    <scope>NUCLEOTIDE SEQUENCE [LARGE SCALE GENOMIC DNA]</scope>
    <source>
        <strain evidence="2 3">NBRC 107358</strain>
    </source>
</reference>
<dbReference type="GO" id="GO:0005829">
    <property type="term" value="C:cytosol"/>
    <property type="evidence" value="ECO:0007669"/>
    <property type="project" value="TreeGrafter"/>
</dbReference>
<evidence type="ECO:0000256" key="1">
    <source>
        <dbReference type="SAM" id="Phobius"/>
    </source>
</evidence>
<keyword evidence="1" id="KW-0812">Transmembrane</keyword>
<organism evidence="2 3">
    <name type="scientific">Catellatospora chokoriensis</name>
    <dbReference type="NCBI Taxonomy" id="310353"/>
    <lineage>
        <taxon>Bacteria</taxon>
        <taxon>Bacillati</taxon>
        <taxon>Actinomycetota</taxon>
        <taxon>Actinomycetes</taxon>
        <taxon>Micromonosporales</taxon>
        <taxon>Micromonosporaceae</taxon>
        <taxon>Catellatospora</taxon>
    </lineage>
</organism>
<proteinExistence type="predicted"/>
<name>A0A8J3K098_9ACTN</name>
<evidence type="ECO:0000313" key="3">
    <source>
        <dbReference type="Proteomes" id="UP000619293"/>
    </source>
</evidence>
<protein>
    <submittedName>
        <fullName evidence="2">Phosphatase</fullName>
    </submittedName>
</protein>
<dbReference type="Gene3D" id="1.10.150.240">
    <property type="entry name" value="Putative phosphatase, domain 2"/>
    <property type="match status" value="1"/>
</dbReference>
<dbReference type="Proteomes" id="UP000619293">
    <property type="component" value="Unassembled WGS sequence"/>
</dbReference>
<dbReference type="CDD" id="cd01427">
    <property type="entry name" value="HAD_like"/>
    <property type="match status" value="1"/>
</dbReference>